<dbReference type="InterPro" id="IPR000801">
    <property type="entry name" value="Esterase-like"/>
</dbReference>
<dbReference type="EMBL" id="CP159342">
    <property type="protein sequence ID" value="XCH76205.1"/>
    <property type="molecule type" value="Genomic_DNA"/>
</dbReference>
<accession>A0AAU7MDE8</accession>
<sequence length="360" mass="37826">MAPDSRALLGALAVLTVVAPVLTAVLWDRGRRWWRVTGRLAASVLCLLTLTSTALVAANRQAETYTSWSELLGTAQGDQAVPADPRSAQDRTPGRFVTISVTGAASGVSLPVLVYLPAAYDADPALRFPVIEAFDGFPGSPGSWIRGMGVTGYLDREISAGRMALTVVLFPPQTTDPALDTECTNLAGGPRMESFLTVDVPAAARAHLRVRADRAGWGVIGYSAGGYCAANLLLRHPDTYVAGASLSGYADPGIRVGDGSDTTTNDDLWRLRHLPLPAVALYLAAARTDVHPMRDATALAALAHPPISLTTAFLPVGGHNMQTWRALEPSAFDWLSSWLAAPSAAGPGAAAVSVRPLPSR</sequence>
<dbReference type="AlphaFoldDB" id="A0AAU7MDE8"/>
<evidence type="ECO:0000256" key="1">
    <source>
        <dbReference type="SAM" id="Phobius"/>
    </source>
</evidence>
<keyword evidence="2" id="KW-0378">Hydrolase</keyword>
<dbReference type="GO" id="GO:0016747">
    <property type="term" value="F:acyltransferase activity, transferring groups other than amino-acyl groups"/>
    <property type="evidence" value="ECO:0007669"/>
    <property type="project" value="TreeGrafter"/>
</dbReference>
<evidence type="ECO:0000313" key="2">
    <source>
        <dbReference type="EMBL" id="XBP95502.1"/>
    </source>
</evidence>
<keyword evidence="1" id="KW-0472">Membrane</keyword>
<dbReference type="InterPro" id="IPR050583">
    <property type="entry name" value="Mycobacterial_A85_antigen"/>
</dbReference>
<name>A0AAU7MDE8_9ACTN</name>
<dbReference type="Gene3D" id="3.40.50.1820">
    <property type="entry name" value="alpha/beta hydrolase"/>
    <property type="match status" value="1"/>
</dbReference>
<dbReference type="RefSeq" id="WP_350936370.1">
    <property type="nucleotide sequence ID" value="NZ_CP157762.1"/>
</dbReference>
<reference evidence="3" key="2">
    <citation type="submission" date="2024-06" db="EMBL/GenBank/DDBJ databases">
        <title>Micromonospora mangrovi CCTCC AA 2012012 genome sequences.</title>
        <authorList>
            <person name="Gao J."/>
        </authorList>
    </citation>
    <scope>NUCLEOTIDE SEQUENCE</scope>
    <source>
        <strain evidence="3">CCTCC AA 2012012</strain>
    </source>
</reference>
<feature type="transmembrane region" description="Helical" evidence="1">
    <location>
        <begin position="96"/>
        <end position="118"/>
    </location>
</feature>
<dbReference type="EMBL" id="CP157762">
    <property type="protein sequence ID" value="XBP95502.1"/>
    <property type="molecule type" value="Genomic_DNA"/>
</dbReference>
<feature type="transmembrane region" description="Helical" evidence="1">
    <location>
        <begin position="39"/>
        <end position="58"/>
    </location>
</feature>
<dbReference type="SUPFAM" id="SSF53474">
    <property type="entry name" value="alpha/beta-Hydrolases"/>
    <property type="match status" value="1"/>
</dbReference>
<gene>
    <name evidence="3" type="ORF">ABUL08_08990</name>
    <name evidence="2" type="ORF">VK199_08945</name>
</gene>
<organism evidence="2">
    <name type="scientific">Micromonospora sp. CCTCC AA 2012012</name>
    <dbReference type="NCBI Taxonomy" id="3111921"/>
    <lineage>
        <taxon>Bacteria</taxon>
        <taxon>Bacillati</taxon>
        <taxon>Actinomycetota</taxon>
        <taxon>Actinomycetes</taxon>
        <taxon>Micromonosporales</taxon>
        <taxon>Micromonosporaceae</taxon>
        <taxon>Micromonospora</taxon>
    </lineage>
</organism>
<dbReference type="PANTHER" id="PTHR48098">
    <property type="entry name" value="ENTEROCHELIN ESTERASE-RELATED"/>
    <property type="match status" value="1"/>
</dbReference>
<keyword evidence="1" id="KW-1133">Transmembrane helix</keyword>
<dbReference type="PANTHER" id="PTHR48098:SF1">
    <property type="entry name" value="DIACYLGLYCEROL ACYLTRANSFERASE_MYCOLYLTRANSFERASE AG85A"/>
    <property type="match status" value="1"/>
</dbReference>
<proteinExistence type="predicted"/>
<dbReference type="InterPro" id="IPR029058">
    <property type="entry name" value="AB_hydrolase_fold"/>
</dbReference>
<keyword evidence="1" id="KW-0812">Transmembrane</keyword>
<dbReference type="GO" id="GO:0016787">
    <property type="term" value="F:hydrolase activity"/>
    <property type="evidence" value="ECO:0007669"/>
    <property type="project" value="UniProtKB-KW"/>
</dbReference>
<reference evidence="2" key="1">
    <citation type="submission" date="2024-01" db="EMBL/GenBank/DDBJ databases">
        <title>The genome sequence of Micromonospora mangrovi CCTCC AA 2012012.</title>
        <authorList>
            <person name="Gao J."/>
        </authorList>
    </citation>
    <scope>NUCLEOTIDE SEQUENCE</scope>
    <source>
        <strain evidence="2">CCTCC AA 2012012</strain>
    </source>
</reference>
<evidence type="ECO:0000313" key="3">
    <source>
        <dbReference type="EMBL" id="XCH76205.1"/>
    </source>
</evidence>
<dbReference type="Pfam" id="PF00756">
    <property type="entry name" value="Esterase"/>
    <property type="match status" value="1"/>
</dbReference>
<protein>
    <submittedName>
        <fullName evidence="2">Alpha/beta hydrolase-fold protein</fullName>
    </submittedName>
</protein>